<evidence type="ECO:0000256" key="1">
    <source>
        <dbReference type="SAM" id="MobiDB-lite"/>
    </source>
</evidence>
<name>A0A645I9U8_9ZZZZ</name>
<comment type="caution">
    <text evidence="2">The sequence shown here is derived from an EMBL/GenBank/DDBJ whole genome shotgun (WGS) entry which is preliminary data.</text>
</comment>
<feature type="region of interest" description="Disordered" evidence="1">
    <location>
        <begin position="81"/>
        <end position="144"/>
    </location>
</feature>
<dbReference type="AlphaFoldDB" id="A0A645I9U8"/>
<organism evidence="2">
    <name type="scientific">bioreactor metagenome</name>
    <dbReference type="NCBI Taxonomy" id="1076179"/>
    <lineage>
        <taxon>unclassified sequences</taxon>
        <taxon>metagenomes</taxon>
        <taxon>ecological metagenomes</taxon>
    </lineage>
</organism>
<gene>
    <name evidence="2" type="ORF">SDC9_195730</name>
</gene>
<protein>
    <submittedName>
        <fullName evidence="2">Uncharacterized protein</fullName>
    </submittedName>
</protein>
<evidence type="ECO:0000313" key="2">
    <source>
        <dbReference type="EMBL" id="MPN48125.1"/>
    </source>
</evidence>
<feature type="compositionally biased region" description="Low complexity" evidence="1">
    <location>
        <begin position="123"/>
        <end position="144"/>
    </location>
</feature>
<feature type="compositionally biased region" description="Polar residues" evidence="1">
    <location>
        <begin position="104"/>
        <end position="122"/>
    </location>
</feature>
<dbReference type="EMBL" id="VSSQ01110154">
    <property type="protein sequence ID" value="MPN48125.1"/>
    <property type="molecule type" value="Genomic_DNA"/>
</dbReference>
<accession>A0A645I9U8</accession>
<sequence>MDSSGTVTVYGPTIASATLRASAIASTTVAGPRFASPMTNTFFSLVSSVDGFANTAPRSVSVMPLSTKSFATIFSPIEEIKSEQGSETSSSVSTEERRPLASGLPSTHFLQTSLPSLSATGLSNSQNSTPSSNASCSSSSSAGI</sequence>
<proteinExistence type="predicted"/>
<reference evidence="2" key="1">
    <citation type="submission" date="2019-08" db="EMBL/GenBank/DDBJ databases">
        <authorList>
            <person name="Kucharzyk K."/>
            <person name="Murdoch R.W."/>
            <person name="Higgins S."/>
            <person name="Loffler F."/>
        </authorList>
    </citation>
    <scope>NUCLEOTIDE SEQUENCE</scope>
</reference>